<dbReference type="Proteomes" id="UP000249497">
    <property type="component" value="Unassembled WGS sequence"/>
</dbReference>
<proteinExistence type="predicted"/>
<keyword evidence="5" id="KW-1185">Reference proteome</keyword>
<dbReference type="SMART" id="SM00355">
    <property type="entry name" value="ZnF_C2H2"/>
    <property type="match status" value="2"/>
</dbReference>
<protein>
    <recommendedName>
        <fullName evidence="3">C2H2-type domain-containing protein</fullName>
    </recommendedName>
</protein>
<sequence length="459" mass="49692">MTTLPTTTKPAASPSKFKCVCCKKKSFKTAEALRDHQRARDHHPVACPLCPKVFCDKHAVQQHQQVHQRKAAAAATTALKQGPTGQQQTTTTTPKQQTNPPTTTPSKPQTTTPPPNIPRTHHHPSILHPLEQDLLYKYLLARCHPRTRLQAQNYPTAQAPGIDQKPTPPANPTQPRRRAVVLTCETEPHATSSTHLTATDFLTNEALLHLELALGSAEGMQTAAATTTTTTTTTAAAAACTDKTTRATVSGAGAARTALWEVIDADTVLVGYGLQRGLQLLRMGHERVVDAGILTAEAVFLERSVVPVRRVWGLGELCGEMLGWEAAAPAAPAAPAPTKKGKRKKGACDGWEGCVGAREVVVWCLRNPELLRAWAEGKADGDPPTSETAKSKRRKNKKKSKSKKRTPKKDGPDEPTLLTTASPKPETTPTLEPPPQPEEPDEDEDSDEGLEIVQWQDLE</sequence>
<organism evidence="4 5">
    <name type="scientific">Aspergillus japonicus CBS 114.51</name>
    <dbReference type="NCBI Taxonomy" id="1448312"/>
    <lineage>
        <taxon>Eukaryota</taxon>
        <taxon>Fungi</taxon>
        <taxon>Dikarya</taxon>
        <taxon>Ascomycota</taxon>
        <taxon>Pezizomycotina</taxon>
        <taxon>Eurotiomycetes</taxon>
        <taxon>Eurotiomycetidae</taxon>
        <taxon>Eurotiales</taxon>
        <taxon>Aspergillaceae</taxon>
        <taxon>Aspergillus</taxon>
        <taxon>Aspergillus subgen. Circumdati</taxon>
    </lineage>
</organism>
<feature type="domain" description="C2H2-type" evidence="3">
    <location>
        <begin position="45"/>
        <end position="72"/>
    </location>
</feature>
<evidence type="ECO:0000259" key="3">
    <source>
        <dbReference type="PROSITE" id="PS50157"/>
    </source>
</evidence>
<evidence type="ECO:0000256" key="2">
    <source>
        <dbReference type="SAM" id="MobiDB-lite"/>
    </source>
</evidence>
<feature type="region of interest" description="Disordered" evidence="2">
    <location>
        <begin position="153"/>
        <end position="175"/>
    </location>
</feature>
<keyword evidence="1" id="KW-0862">Zinc</keyword>
<feature type="compositionally biased region" description="Acidic residues" evidence="2">
    <location>
        <begin position="438"/>
        <end position="450"/>
    </location>
</feature>
<keyword evidence="1" id="KW-0863">Zinc-finger</keyword>
<dbReference type="PROSITE" id="PS00028">
    <property type="entry name" value="ZINC_FINGER_C2H2_1"/>
    <property type="match status" value="1"/>
</dbReference>
<dbReference type="GeneID" id="37177870"/>
<dbReference type="GO" id="GO:0008270">
    <property type="term" value="F:zinc ion binding"/>
    <property type="evidence" value="ECO:0007669"/>
    <property type="project" value="UniProtKB-KW"/>
</dbReference>
<dbReference type="OrthoDB" id="16516at2759"/>
<name>A0A8T8XCH4_ASPJA</name>
<evidence type="ECO:0000313" key="5">
    <source>
        <dbReference type="Proteomes" id="UP000249497"/>
    </source>
</evidence>
<evidence type="ECO:0000313" key="4">
    <source>
        <dbReference type="EMBL" id="RAH85953.1"/>
    </source>
</evidence>
<dbReference type="Gene3D" id="3.30.160.60">
    <property type="entry name" value="Classic Zinc Finger"/>
    <property type="match status" value="1"/>
</dbReference>
<dbReference type="RefSeq" id="XP_025531847.1">
    <property type="nucleotide sequence ID" value="XM_025674178.1"/>
</dbReference>
<feature type="region of interest" description="Disordered" evidence="2">
    <location>
        <begin position="66"/>
        <end position="124"/>
    </location>
</feature>
<dbReference type="EMBL" id="KZ824773">
    <property type="protein sequence ID" value="RAH85953.1"/>
    <property type="molecule type" value="Genomic_DNA"/>
</dbReference>
<feature type="compositionally biased region" description="Low complexity" evidence="2">
    <location>
        <begin position="66"/>
        <end position="110"/>
    </location>
</feature>
<accession>A0A8T8XCH4</accession>
<evidence type="ECO:0000256" key="1">
    <source>
        <dbReference type="PROSITE-ProRule" id="PRU00042"/>
    </source>
</evidence>
<feature type="region of interest" description="Disordered" evidence="2">
    <location>
        <begin position="376"/>
        <end position="459"/>
    </location>
</feature>
<reference evidence="4 5" key="1">
    <citation type="submission" date="2018-02" db="EMBL/GenBank/DDBJ databases">
        <title>The genomes of Aspergillus section Nigri reveals drivers in fungal speciation.</title>
        <authorList>
            <consortium name="DOE Joint Genome Institute"/>
            <person name="Vesth T.C."/>
            <person name="Nybo J."/>
            <person name="Theobald S."/>
            <person name="Brandl J."/>
            <person name="Frisvad J.C."/>
            <person name="Nielsen K.F."/>
            <person name="Lyhne E.K."/>
            <person name="Kogle M.E."/>
            <person name="Kuo A."/>
            <person name="Riley R."/>
            <person name="Clum A."/>
            <person name="Nolan M."/>
            <person name="Lipzen A."/>
            <person name="Salamov A."/>
            <person name="Henrissat B."/>
            <person name="Wiebenga A."/>
            <person name="De vries R.P."/>
            <person name="Grigoriev I.V."/>
            <person name="Mortensen U.H."/>
            <person name="Andersen M.R."/>
            <person name="Baker S.E."/>
        </authorList>
    </citation>
    <scope>NUCLEOTIDE SEQUENCE [LARGE SCALE GENOMIC DNA]</scope>
    <source>
        <strain evidence="4 5">CBS 114.51</strain>
    </source>
</reference>
<gene>
    <name evidence="4" type="ORF">BO86DRAFT_406404</name>
</gene>
<feature type="compositionally biased region" description="Basic residues" evidence="2">
    <location>
        <begin position="391"/>
        <end position="407"/>
    </location>
</feature>
<keyword evidence="1" id="KW-0479">Metal-binding</keyword>
<dbReference type="AlphaFoldDB" id="A0A8T8XCH4"/>
<dbReference type="InterPro" id="IPR013087">
    <property type="entry name" value="Znf_C2H2_type"/>
</dbReference>
<dbReference type="PROSITE" id="PS50157">
    <property type="entry name" value="ZINC_FINGER_C2H2_2"/>
    <property type="match status" value="1"/>
</dbReference>